<feature type="transmembrane region" description="Helical" evidence="6">
    <location>
        <begin position="217"/>
        <end position="240"/>
    </location>
</feature>
<keyword evidence="3 6" id="KW-0812">Transmembrane</keyword>
<evidence type="ECO:0000256" key="5">
    <source>
        <dbReference type="ARBA" id="ARBA00023136"/>
    </source>
</evidence>
<evidence type="ECO:0000256" key="1">
    <source>
        <dbReference type="ARBA" id="ARBA00004141"/>
    </source>
</evidence>
<dbReference type="Gene3D" id="1.20.1730.10">
    <property type="entry name" value="Sodium/glucose cotransporter"/>
    <property type="match status" value="1"/>
</dbReference>
<dbReference type="PANTHER" id="PTHR37814:SF1">
    <property type="entry name" value="MEMBRANE PROTEIN"/>
    <property type="match status" value="1"/>
</dbReference>
<feature type="transmembrane region" description="Helical" evidence="6">
    <location>
        <begin position="183"/>
        <end position="205"/>
    </location>
</feature>
<comment type="subcellular location">
    <subcellularLocation>
        <location evidence="1">Membrane</location>
        <topology evidence="1">Multi-pass membrane protein</topology>
    </subcellularLocation>
</comment>
<evidence type="ECO:0000256" key="4">
    <source>
        <dbReference type="ARBA" id="ARBA00022989"/>
    </source>
</evidence>
<name>A0ABU1TXA1_9BACL</name>
<comment type="caution">
    <text evidence="7">The sequence shown here is derived from an EMBL/GenBank/DDBJ whole genome shotgun (WGS) entry which is preliminary data.</text>
</comment>
<feature type="transmembrane region" description="Helical" evidence="6">
    <location>
        <begin position="140"/>
        <end position="163"/>
    </location>
</feature>
<keyword evidence="4 6" id="KW-1133">Transmembrane helix</keyword>
<sequence length="345" mass="37843">MSGRMKQILQIAATYIGTVVGAGFATGREIVEFFTKYGSAGFAGILISGFLFIMIGTKLMIIARRINVYSFDEMNRYLFGAAVARVVNLLMLIMLFGVTGVMLSGTGALFREQLQLPFQAGVFLTVIITYIVMKKGIQGILWTNSLIVPVMILFSVILSISLFHFSAGRHLFFSHDFTAHWRWILSPFAYAAFNLTLAQAVLVPLSREAKDESVIKWGGFLGGLGLTFILLNSQYVLYSVPRVLSYEIPIAEIVGGLGVGVHYIFIFVIFGEIFSTLIGNLFGLAGALQKNVRLSNNVILIGLLAGSYLLSQVGYSELLHYLYPLFGTIALVFLGVVSIKKVQGD</sequence>
<feature type="transmembrane region" description="Helical" evidence="6">
    <location>
        <begin position="260"/>
        <end position="282"/>
    </location>
</feature>
<dbReference type="InterPro" id="IPR001734">
    <property type="entry name" value="Na/solute_symporter"/>
</dbReference>
<dbReference type="InterPro" id="IPR038728">
    <property type="entry name" value="YkvI-like"/>
</dbReference>
<dbReference type="EMBL" id="JAVDWA010000001">
    <property type="protein sequence ID" value="MDR7071814.1"/>
    <property type="molecule type" value="Genomic_DNA"/>
</dbReference>
<evidence type="ECO:0000256" key="6">
    <source>
        <dbReference type="SAM" id="Phobius"/>
    </source>
</evidence>
<dbReference type="InterPro" id="IPR038377">
    <property type="entry name" value="Na/Glc_symporter_sf"/>
</dbReference>
<feature type="transmembrane region" description="Helical" evidence="6">
    <location>
        <begin position="37"/>
        <end position="56"/>
    </location>
</feature>
<dbReference type="Proteomes" id="UP001258181">
    <property type="component" value="Unassembled WGS sequence"/>
</dbReference>
<evidence type="ECO:0000256" key="3">
    <source>
        <dbReference type="ARBA" id="ARBA00022692"/>
    </source>
</evidence>
<feature type="transmembrane region" description="Helical" evidence="6">
    <location>
        <begin position="77"/>
        <end position="104"/>
    </location>
</feature>
<comment type="similarity">
    <text evidence="2">Belongs to the sodium:solute symporter (SSF) (TC 2.A.21) family.</text>
</comment>
<protein>
    <submittedName>
        <fullName evidence="7">Membrane protein YkvI</fullName>
    </submittedName>
</protein>
<feature type="transmembrane region" description="Helical" evidence="6">
    <location>
        <begin position="321"/>
        <end position="339"/>
    </location>
</feature>
<feature type="transmembrane region" description="Helical" evidence="6">
    <location>
        <begin position="294"/>
        <end position="315"/>
    </location>
</feature>
<keyword evidence="5 6" id="KW-0472">Membrane</keyword>
<evidence type="ECO:0000256" key="2">
    <source>
        <dbReference type="ARBA" id="ARBA00006434"/>
    </source>
</evidence>
<dbReference type="RefSeq" id="WP_310256627.1">
    <property type="nucleotide sequence ID" value="NZ_JAVDWA010000001.1"/>
</dbReference>
<accession>A0ABU1TXA1</accession>
<feature type="transmembrane region" description="Helical" evidence="6">
    <location>
        <begin position="116"/>
        <end position="133"/>
    </location>
</feature>
<dbReference type="PROSITE" id="PS50283">
    <property type="entry name" value="NA_SOLUT_SYMP_3"/>
    <property type="match status" value="1"/>
</dbReference>
<evidence type="ECO:0000313" key="8">
    <source>
        <dbReference type="Proteomes" id="UP001258181"/>
    </source>
</evidence>
<gene>
    <name evidence="7" type="ORF">J2X07_000789</name>
</gene>
<organism evidence="7 8">
    <name type="scientific">Fictibacillus barbaricus</name>
    <dbReference type="NCBI Taxonomy" id="182136"/>
    <lineage>
        <taxon>Bacteria</taxon>
        <taxon>Bacillati</taxon>
        <taxon>Bacillota</taxon>
        <taxon>Bacilli</taxon>
        <taxon>Bacillales</taxon>
        <taxon>Fictibacillaceae</taxon>
        <taxon>Fictibacillus</taxon>
    </lineage>
</organism>
<reference evidence="7 8" key="1">
    <citation type="submission" date="2023-07" db="EMBL/GenBank/DDBJ databases">
        <title>Sorghum-associated microbial communities from plants grown in Nebraska, USA.</title>
        <authorList>
            <person name="Schachtman D."/>
        </authorList>
    </citation>
    <scope>NUCLEOTIDE SEQUENCE [LARGE SCALE GENOMIC DNA]</scope>
    <source>
        <strain evidence="7 8">BE211</strain>
    </source>
</reference>
<keyword evidence="8" id="KW-1185">Reference proteome</keyword>
<dbReference type="PANTHER" id="PTHR37814">
    <property type="entry name" value="CONSERVED MEMBRANE PROTEIN"/>
    <property type="match status" value="1"/>
</dbReference>
<proteinExistence type="inferred from homology"/>
<evidence type="ECO:0000313" key="7">
    <source>
        <dbReference type="EMBL" id="MDR7071814.1"/>
    </source>
</evidence>